<accession>A0AAW5F2E8</accession>
<dbReference type="GO" id="GO:0006508">
    <property type="term" value="P:proteolysis"/>
    <property type="evidence" value="ECO:0007669"/>
    <property type="project" value="InterPro"/>
</dbReference>
<dbReference type="InterPro" id="IPR052170">
    <property type="entry name" value="M29_Exopeptidase"/>
</dbReference>
<protein>
    <submittedName>
        <fullName evidence="2">Aminopeptidase</fullName>
        <ecNumber evidence="2">3.4.11.-</ecNumber>
    </submittedName>
</protein>
<dbReference type="InterPro" id="IPR000787">
    <property type="entry name" value="Peptidase_M29"/>
</dbReference>
<dbReference type="RefSeq" id="WP_034555033.1">
    <property type="nucleotide sequence ID" value="NZ_JAINVB010000001.1"/>
</dbReference>
<evidence type="ECO:0000256" key="1">
    <source>
        <dbReference type="ARBA" id="ARBA00022723"/>
    </source>
</evidence>
<dbReference type="GO" id="GO:0046872">
    <property type="term" value="F:metal ion binding"/>
    <property type="evidence" value="ECO:0007669"/>
    <property type="project" value="UniProtKB-KW"/>
</dbReference>
<evidence type="ECO:0000313" key="3">
    <source>
        <dbReference type="Proteomes" id="UP001203136"/>
    </source>
</evidence>
<proteinExistence type="predicted"/>
<evidence type="ECO:0000313" key="2">
    <source>
        <dbReference type="EMBL" id="MCK0086748.1"/>
    </source>
</evidence>
<gene>
    <name evidence="2" type="ORF">K5I21_12870</name>
</gene>
<keyword evidence="2" id="KW-0645">Protease</keyword>
<organism evidence="2 3">
    <name type="scientific">Clostridium symbiosum</name>
    <name type="common">Bacteroides symbiosus</name>
    <dbReference type="NCBI Taxonomy" id="1512"/>
    <lineage>
        <taxon>Bacteria</taxon>
        <taxon>Bacillati</taxon>
        <taxon>Bacillota</taxon>
        <taxon>Clostridia</taxon>
        <taxon>Lachnospirales</taxon>
        <taxon>Lachnospiraceae</taxon>
        <taxon>Otoolea</taxon>
    </lineage>
</organism>
<dbReference type="Proteomes" id="UP001203136">
    <property type="component" value="Unassembled WGS sequence"/>
</dbReference>
<keyword evidence="2" id="KW-0378">Hydrolase</keyword>
<dbReference type="SUPFAM" id="SSF144052">
    <property type="entry name" value="Thermophilic metalloprotease-like"/>
    <property type="match status" value="1"/>
</dbReference>
<reference evidence="2" key="1">
    <citation type="journal article" date="2022" name="Cell Host Microbe">
        <title>Colonization of the live biotherapeutic product VE303 and modulation of the microbiota and metabolites in healthy volunteers.</title>
        <authorList>
            <person name="Dsouza M."/>
            <person name="Menon R."/>
            <person name="Crossette E."/>
            <person name="Bhattarai S.K."/>
            <person name="Schneider J."/>
            <person name="Kim Y.G."/>
            <person name="Reddy S."/>
            <person name="Caballero S."/>
            <person name="Felix C."/>
            <person name="Cornacchione L."/>
            <person name="Hendrickson J."/>
            <person name="Watson A.R."/>
            <person name="Minot S.S."/>
            <person name="Greenfield N."/>
            <person name="Schopf L."/>
            <person name="Szabady R."/>
            <person name="Patarroyo J."/>
            <person name="Smith W."/>
            <person name="Harrison P."/>
            <person name="Kuijper E.J."/>
            <person name="Kelly C.P."/>
            <person name="Olle B."/>
            <person name="Bobilev D."/>
            <person name="Silber J.L."/>
            <person name="Bucci V."/>
            <person name="Roberts B."/>
            <person name="Faith J."/>
            <person name="Norman J.M."/>
        </authorList>
    </citation>
    <scope>NUCLEOTIDE SEQUENCE</scope>
    <source>
        <strain evidence="2">VE303-04</strain>
    </source>
</reference>
<dbReference type="Pfam" id="PF02073">
    <property type="entry name" value="Peptidase_M29"/>
    <property type="match status" value="1"/>
</dbReference>
<comment type="caution">
    <text evidence="2">The sequence shown here is derived from an EMBL/GenBank/DDBJ whole genome shotgun (WGS) entry which is preliminary data.</text>
</comment>
<dbReference type="GO" id="GO:0004177">
    <property type="term" value="F:aminopeptidase activity"/>
    <property type="evidence" value="ECO:0007669"/>
    <property type="project" value="UniProtKB-KW"/>
</dbReference>
<sequence>MMKYWEMFKEENEAVKERHELALERIGQFKTEETVAEPYRSYFRKAAEFIMLAEKVYGMQEKGELEALSLDEAKKLNIKLYEDVLPGNYEESFCNPAFAVAALGRDFGQYLAFLLTEIRGMIVYAYESRLTDMTILEEVLIEVYNLFESEEPELKEVKEVLYYFVSDYCDVMLTYRVRETLDPSLDFAKSIIMDSDLTDLRYLYRFGEYISDSELKIAAFLNSLPEETVRKMADTYTEGIRKGFVASGRSYKSKKTVQIRYHIGFERMIRMAVENFRKLGLEPVISRAAVGTVNRAAARTNGYHGTPANRQYDYDHRYDNAIYMDKAFKERKLSVLKVAYEECRTLAKAYAGPAVLETFGEEGFTPENKKEAFALSEKQEKLLLSYSNESMQIADAYVPGMETSFTIIAFPLPEIGDKFEKIFEETIRINTLDYELYRDIQQCIIDALDQADHVMVYGMGENRTKLKVALRRLKNPAKETNFENCVADVNIPVGEVFTSPVLSGTEGTLFVGSVYIGDFQFKDLYMEFKDGRVADYGCANFEDEKEGRALVKQIIMKNHDSLPMGEFAIGTNTTAYEVAQRYQILDKFPILIAEKTGPHFAVGDTCYSWMEDCPMFNPDGKEIVAKENEISVRRNEDPCAAYFSCHTDITIPYSELDRIEAVHEDGTKTAIIAGGRFVLPGTEKLNEPLDSLNN</sequence>
<name>A0AAW5F2E8_CLOSY</name>
<dbReference type="AlphaFoldDB" id="A0AAW5F2E8"/>
<keyword evidence="2" id="KW-0031">Aminopeptidase</keyword>
<keyword evidence="1" id="KW-0479">Metal-binding</keyword>
<dbReference type="EC" id="3.4.11.-" evidence="2"/>
<dbReference type="EMBL" id="JAINVB010000001">
    <property type="protein sequence ID" value="MCK0086748.1"/>
    <property type="molecule type" value="Genomic_DNA"/>
</dbReference>
<dbReference type="PANTHER" id="PTHR34448">
    <property type="entry name" value="AMINOPEPTIDASE"/>
    <property type="match status" value="1"/>
</dbReference>
<dbReference type="PANTHER" id="PTHR34448:SF3">
    <property type="entry name" value="AMINOPEPTIDASE AMPS"/>
    <property type="match status" value="1"/>
</dbReference>